<accession>A0A0S7WTT0</accession>
<sequence>MGSDDRIEPEGPVESGELTEGDAAGPGVEVASDDVGESGGGGQEDSIPVEEQAEERPPARRRRPVAGLAVASYVCGTATLVPFVGIVALVLGIVARNRIRARGEDVRGAGLATAGVVLGAFGTSLTVLAIVVGFVALPGYLRDIRAHKEALVRANMKAVQVAIEEFRLWTGGMCPMGWQDPDGRGERFALLLANDLANPFTGEIGSDRCIQFERWPPPERYAESAIEAGGIVIYSDRDRYMVIGGGADGVPLVYVLSGGP</sequence>
<evidence type="ECO:0000256" key="2">
    <source>
        <dbReference type="SAM" id="Phobius"/>
    </source>
</evidence>
<feature type="transmembrane region" description="Helical" evidence="2">
    <location>
        <begin position="114"/>
        <end position="141"/>
    </location>
</feature>
<feature type="domain" description="DUF4190" evidence="3">
    <location>
        <begin position="68"/>
        <end position="129"/>
    </location>
</feature>
<dbReference type="STRING" id="1703770.AMJ39_04690"/>
<evidence type="ECO:0000256" key="1">
    <source>
        <dbReference type="SAM" id="MobiDB-lite"/>
    </source>
</evidence>
<feature type="region of interest" description="Disordered" evidence="1">
    <location>
        <begin position="1"/>
        <end position="61"/>
    </location>
</feature>
<organism evidence="4 5">
    <name type="scientific">candidate division TA06 bacterium DG_24</name>
    <dbReference type="NCBI Taxonomy" id="1703770"/>
    <lineage>
        <taxon>Bacteria</taxon>
        <taxon>Bacteria division TA06</taxon>
    </lineage>
</organism>
<keyword evidence="2" id="KW-0472">Membrane</keyword>
<reference evidence="4 5" key="1">
    <citation type="journal article" date="2015" name="Microbiome">
        <title>Genomic resolution of linkages in carbon, nitrogen, and sulfur cycling among widespread estuary sediment bacteria.</title>
        <authorList>
            <person name="Baker B.J."/>
            <person name="Lazar C.S."/>
            <person name="Teske A.P."/>
            <person name="Dick G.J."/>
        </authorList>
    </citation>
    <scope>NUCLEOTIDE SEQUENCE [LARGE SCALE GENOMIC DNA]</scope>
    <source>
        <strain evidence="4">DG_24</strain>
    </source>
</reference>
<proteinExistence type="predicted"/>
<gene>
    <name evidence="4" type="ORF">AMJ39_04690</name>
</gene>
<dbReference type="Pfam" id="PF13828">
    <property type="entry name" value="DUF4190"/>
    <property type="match status" value="1"/>
</dbReference>
<dbReference type="InterPro" id="IPR025241">
    <property type="entry name" value="DUF4190"/>
</dbReference>
<dbReference type="EMBL" id="LIZS01000019">
    <property type="protein sequence ID" value="KPJ53443.1"/>
    <property type="molecule type" value="Genomic_DNA"/>
</dbReference>
<evidence type="ECO:0000259" key="3">
    <source>
        <dbReference type="Pfam" id="PF13828"/>
    </source>
</evidence>
<dbReference type="Proteomes" id="UP000052008">
    <property type="component" value="Unassembled WGS sequence"/>
</dbReference>
<evidence type="ECO:0000313" key="5">
    <source>
        <dbReference type="Proteomes" id="UP000052008"/>
    </source>
</evidence>
<feature type="transmembrane region" description="Helical" evidence="2">
    <location>
        <begin position="65"/>
        <end position="94"/>
    </location>
</feature>
<evidence type="ECO:0000313" key="4">
    <source>
        <dbReference type="EMBL" id="KPJ53443.1"/>
    </source>
</evidence>
<keyword evidence="2" id="KW-1133">Transmembrane helix</keyword>
<comment type="caution">
    <text evidence="4">The sequence shown here is derived from an EMBL/GenBank/DDBJ whole genome shotgun (WGS) entry which is preliminary data.</text>
</comment>
<dbReference type="AlphaFoldDB" id="A0A0S7WTT0"/>
<protein>
    <recommendedName>
        <fullName evidence="3">DUF4190 domain-containing protein</fullName>
    </recommendedName>
</protein>
<keyword evidence="2" id="KW-0812">Transmembrane</keyword>
<name>A0A0S7WTT0_UNCT6</name>